<name>A0A9D1L062_9FIRM</name>
<dbReference type="AlphaFoldDB" id="A0A9D1L062"/>
<dbReference type="EMBL" id="DVMJ01000081">
    <property type="protein sequence ID" value="HIU14308.1"/>
    <property type="molecule type" value="Genomic_DNA"/>
</dbReference>
<evidence type="ECO:0000313" key="1">
    <source>
        <dbReference type="EMBL" id="HIU14308.1"/>
    </source>
</evidence>
<comment type="caution">
    <text evidence="1">The sequence shown here is derived from an EMBL/GenBank/DDBJ whole genome shotgun (WGS) entry which is preliminary data.</text>
</comment>
<gene>
    <name evidence="1" type="ORF">IAD15_09595</name>
</gene>
<accession>A0A9D1L062</accession>
<organism evidence="1 2">
    <name type="scientific">Candidatus Fimiplasma intestinipullorum</name>
    <dbReference type="NCBI Taxonomy" id="2840825"/>
    <lineage>
        <taxon>Bacteria</taxon>
        <taxon>Bacillati</taxon>
        <taxon>Bacillota</taxon>
        <taxon>Clostridia</taxon>
        <taxon>Eubacteriales</taxon>
        <taxon>Candidatus Fimiplasma</taxon>
    </lineage>
</organism>
<reference evidence="1" key="2">
    <citation type="journal article" date="2021" name="PeerJ">
        <title>Extensive microbial diversity within the chicken gut microbiome revealed by metagenomics and culture.</title>
        <authorList>
            <person name="Gilroy R."/>
            <person name="Ravi A."/>
            <person name="Getino M."/>
            <person name="Pursley I."/>
            <person name="Horton D.L."/>
            <person name="Alikhan N.F."/>
            <person name="Baker D."/>
            <person name="Gharbi K."/>
            <person name="Hall N."/>
            <person name="Watson M."/>
            <person name="Adriaenssens E.M."/>
            <person name="Foster-Nyarko E."/>
            <person name="Jarju S."/>
            <person name="Secka A."/>
            <person name="Antonio M."/>
            <person name="Oren A."/>
            <person name="Chaudhuri R.R."/>
            <person name="La Ragione R."/>
            <person name="Hildebrand F."/>
            <person name="Pallen M.J."/>
        </authorList>
    </citation>
    <scope>NUCLEOTIDE SEQUENCE</scope>
    <source>
        <strain evidence="1">CHK195-11698</strain>
    </source>
</reference>
<dbReference type="Proteomes" id="UP000824175">
    <property type="component" value="Unassembled WGS sequence"/>
</dbReference>
<reference evidence="1" key="1">
    <citation type="submission" date="2020-10" db="EMBL/GenBank/DDBJ databases">
        <authorList>
            <person name="Gilroy R."/>
        </authorList>
    </citation>
    <scope>NUCLEOTIDE SEQUENCE</scope>
    <source>
        <strain evidence="1">CHK195-11698</strain>
    </source>
</reference>
<sequence>MTFVIIASFIHQIRPVVENLDDFYCVKKFGPKAFFYYNGNLPEDEVIPYVKAQIKAKLGSILVYEIYPLYKGIIDLTPYLPTEMKESKAYYQRKKDLSDAELEAYKQAHQLK</sequence>
<proteinExistence type="predicted"/>
<protein>
    <submittedName>
        <fullName evidence="1">Uncharacterized protein</fullName>
    </submittedName>
</protein>
<evidence type="ECO:0000313" key="2">
    <source>
        <dbReference type="Proteomes" id="UP000824175"/>
    </source>
</evidence>